<reference evidence="1" key="1">
    <citation type="submission" date="2020-08" db="EMBL/GenBank/DDBJ databases">
        <title>Whole genome shotgun sequence of Polymorphospora rubra NBRC 101157.</title>
        <authorList>
            <person name="Komaki H."/>
            <person name="Tamura T."/>
        </authorList>
    </citation>
    <scope>NUCLEOTIDE SEQUENCE</scope>
    <source>
        <strain evidence="1">NBRC 101157</strain>
    </source>
</reference>
<name>A0A810N430_9ACTN</name>
<dbReference type="EMBL" id="AP023359">
    <property type="protein sequence ID" value="BCJ68471.1"/>
    <property type="molecule type" value="Genomic_DNA"/>
</dbReference>
<dbReference type="InterPro" id="IPR024453">
    <property type="entry name" value="Peptidase_C92"/>
</dbReference>
<keyword evidence="2" id="KW-1185">Reference proteome</keyword>
<organism evidence="1 2">
    <name type="scientific">Polymorphospora rubra</name>
    <dbReference type="NCBI Taxonomy" id="338584"/>
    <lineage>
        <taxon>Bacteria</taxon>
        <taxon>Bacillati</taxon>
        <taxon>Actinomycetota</taxon>
        <taxon>Actinomycetes</taxon>
        <taxon>Micromonosporales</taxon>
        <taxon>Micromonosporaceae</taxon>
        <taxon>Polymorphospora</taxon>
    </lineage>
</organism>
<proteinExistence type="predicted"/>
<dbReference type="InterPro" id="IPR038765">
    <property type="entry name" value="Papain-like_cys_pep_sf"/>
</dbReference>
<dbReference type="Proteomes" id="UP000680866">
    <property type="component" value="Chromosome"/>
</dbReference>
<sequence>MRTPQLPPHGRSLARLTGALVATTTLILTFGGTAWAAPSEGAFTRLLKLNPGLSATELESSMHEAAAATGLTYDQAVTTALGEAEHNARSVGTMNSNPSCGGAAVGTARYKGDIFWSAASTYGIPHGHTGIYSERDWITEARGSGQNSGEFYYSGRNYCKTIEKMDVATSIAIQNQAADYASQYLTGKPYNSNFAWNKGGNIDTLNCSELVYKAYKRSVNIDLDGNGGLGVYPNDIRDSSETRTYEVIS</sequence>
<dbReference type="Pfam" id="PF05708">
    <property type="entry name" value="Peptidase_C92"/>
    <property type="match status" value="1"/>
</dbReference>
<dbReference type="Gene3D" id="3.90.1720.10">
    <property type="entry name" value="endopeptidase domain like (from Nostoc punctiforme)"/>
    <property type="match status" value="1"/>
</dbReference>
<dbReference type="AlphaFoldDB" id="A0A810N430"/>
<accession>A0A810N430</accession>
<dbReference type="SUPFAM" id="SSF54001">
    <property type="entry name" value="Cysteine proteinases"/>
    <property type="match status" value="1"/>
</dbReference>
<evidence type="ECO:0000313" key="1">
    <source>
        <dbReference type="EMBL" id="BCJ68471.1"/>
    </source>
</evidence>
<gene>
    <name evidence="1" type="primary">yycO</name>
    <name evidence="1" type="ORF">Prubr_54920</name>
</gene>
<dbReference type="KEGG" id="pry:Prubr_54920"/>
<evidence type="ECO:0000313" key="2">
    <source>
        <dbReference type="Proteomes" id="UP000680866"/>
    </source>
</evidence>
<protein>
    <submittedName>
        <fullName evidence="1">Uncharacterized protein</fullName>
    </submittedName>
</protein>